<protein>
    <submittedName>
        <fullName evidence="1">Uncharacterized protein</fullName>
    </submittedName>
</protein>
<accession>W1PB94</accession>
<dbReference type="EMBL" id="KI394095">
    <property type="protein sequence ID" value="ERN04979.1"/>
    <property type="molecule type" value="Genomic_DNA"/>
</dbReference>
<sequence>MIVRGGEGAWLREAEVVEDRGGDSREQRGDTVRAAAGCSQLEVKRGGNGGLRMRVREGSGYGCLYLVKEGGWKREEKNGNWVVCCNYSGLKRVV</sequence>
<dbReference type="Proteomes" id="UP000017836">
    <property type="component" value="Unassembled WGS sequence"/>
</dbReference>
<dbReference type="HOGENOM" id="CLU_2389162_0_0_1"/>
<dbReference type="AlphaFoldDB" id="W1PB94"/>
<proteinExistence type="predicted"/>
<evidence type="ECO:0000313" key="2">
    <source>
        <dbReference type="Proteomes" id="UP000017836"/>
    </source>
</evidence>
<dbReference type="Gramene" id="ERN04979">
    <property type="protein sequence ID" value="ERN04979"/>
    <property type="gene ID" value="AMTR_s00080p00175080"/>
</dbReference>
<keyword evidence="2" id="KW-1185">Reference proteome</keyword>
<evidence type="ECO:0000313" key="1">
    <source>
        <dbReference type="EMBL" id="ERN04979.1"/>
    </source>
</evidence>
<reference evidence="2" key="1">
    <citation type="journal article" date="2013" name="Science">
        <title>The Amborella genome and the evolution of flowering plants.</title>
        <authorList>
            <consortium name="Amborella Genome Project"/>
        </authorList>
    </citation>
    <scope>NUCLEOTIDE SEQUENCE [LARGE SCALE GENOMIC DNA]</scope>
</reference>
<organism evidence="1 2">
    <name type="scientific">Amborella trichopoda</name>
    <dbReference type="NCBI Taxonomy" id="13333"/>
    <lineage>
        <taxon>Eukaryota</taxon>
        <taxon>Viridiplantae</taxon>
        <taxon>Streptophyta</taxon>
        <taxon>Embryophyta</taxon>
        <taxon>Tracheophyta</taxon>
        <taxon>Spermatophyta</taxon>
        <taxon>Magnoliopsida</taxon>
        <taxon>Amborellales</taxon>
        <taxon>Amborellaceae</taxon>
        <taxon>Amborella</taxon>
    </lineage>
</organism>
<gene>
    <name evidence="1" type="ORF">AMTR_s00080p00175080</name>
</gene>
<name>W1PB94_AMBTC</name>